<name>A0A6G1KAN7_9PLEO</name>
<dbReference type="InterPro" id="IPR010281">
    <property type="entry name" value="DUF885"/>
</dbReference>
<dbReference type="AlphaFoldDB" id="A0A6G1KAN7"/>
<evidence type="ECO:0000313" key="1">
    <source>
        <dbReference type="EMBL" id="KAF2709605.1"/>
    </source>
</evidence>
<gene>
    <name evidence="1" type="ORF">K504DRAFT_379934</name>
</gene>
<dbReference type="PANTHER" id="PTHR33361">
    <property type="entry name" value="GLR0591 PROTEIN"/>
    <property type="match status" value="1"/>
</dbReference>
<dbReference type="EMBL" id="MU005770">
    <property type="protein sequence ID" value="KAF2709605.1"/>
    <property type="molecule type" value="Genomic_DNA"/>
</dbReference>
<evidence type="ECO:0008006" key="3">
    <source>
        <dbReference type="Google" id="ProtNLM"/>
    </source>
</evidence>
<protein>
    <recommendedName>
        <fullName evidence="3">X-Pro dipeptidyl-peptidase</fullName>
    </recommendedName>
</protein>
<dbReference type="Proteomes" id="UP000799428">
    <property type="component" value="Unassembled WGS sequence"/>
</dbReference>
<dbReference type="PANTHER" id="PTHR33361:SF15">
    <property type="entry name" value="DUF885 FAMILY LIPOPROTEIN"/>
    <property type="match status" value="1"/>
</dbReference>
<accession>A0A6G1KAN7</accession>
<dbReference type="Pfam" id="PF05960">
    <property type="entry name" value="DUF885"/>
    <property type="match status" value="1"/>
</dbReference>
<organism evidence="1 2">
    <name type="scientific">Pleomassaria siparia CBS 279.74</name>
    <dbReference type="NCBI Taxonomy" id="1314801"/>
    <lineage>
        <taxon>Eukaryota</taxon>
        <taxon>Fungi</taxon>
        <taxon>Dikarya</taxon>
        <taxon>Ascomycota</taxon>
        <taxon>Pezizomycotina</taxon>
        <taxon>Dothideomycetes</taxon>
        <taxon>Pleosporomycetidae</taxon>
        <taxon>Pleosporales</taxon>
        <taxon>Pleomassariaceae</taxon>
        <taxon>Pleomassaria</taxon>
    </lineage>
</organism>
<dbReference type="OrthoDB" id="5959877at2759"/>
<sequence>MESIQDRIERVRLDLGEIKDFYKVRFSPTRYERLQKFYNDELSSLDKAPFEDYDQEGKIDFLLLKSYLRLKLRQLKQDAEKDDKVLEYLGGHFPLRAAVLISARQAVGPMDGKATATLLTELSGHIVSTKDRIVKEVLVAEPTTALRAANGLTELLSQLQEWYAFYAEYDPLFTWWVAAPWPKVEDALADLVKTIKTVVLGLDPLDEDKIIGEPIGQDGLLDALESEMIPYTPEELIEIAKKEYAWCENEMQKAAAAMGHADWRAALEEVKNEYVPPGQQPQLVRSLTMEATEYVKKYDLVTVPPIAEETWQTFMMTPAAQKMNPFFLGGDCIIVSYPTSGMSHADKLMSLRGNNIHFARATVFHEMIPGHHLHAHYWLRHRAYRYLFETPFCIEGWAFYWEMVLWDAPSWTKTPQNRIGMLFWRMHRCARIVFSLKYHLGEMTPEECVELLVDWVGHERATAEGEVRRSIMGDYGPLYQAGYMLGALQLYRLRKEVVVEGGMGEKAFHDKFLRSNMMPVELFRALVKDQELDKDFKTKWRFYDS</sequence>
<evidence type="ECO:0000313" key="2">
    <source>
        <dbReference type="Proteomes" id="UP000799428"/>
    </source>
</evidence>
<proteinExistence type="predicted"/>
<keyword evidence="2" id="KW-1185">Reference proteome</keyword>
<reference evidence="1" key="1">
    <citation type="journal article" date="2020" name="Stud. Mycol.">
        <title>101 Dothideomycetes genomes: a test case for predicting lifestyles and emergence of pathogens.</title>
        <authorList>
            <person name="Haridas S."/>
            <person name="Albert R."/>
            <person name="Binder M."/>
            <person name="Bloem J."/>
            <person name="Labutti K."/>
            <person name="Salamov A."/>
            <person name="Andreopoulos B."/>
            <person name="Baker S."/>
            <person name="Barry K."/>
            <person name="Bills G."/>
            <person name="Bluhm B."/>
            <person name="Cannon C."/>
            <person name="Castanera R."/>
            <person name="Culley D."/>
            <person name="Daum C."/>
            <person name="Ezra D."/>
            <person name="Gonzalez J."/>
            <person name="Henrissat B."/>
            <person name="Kuo A."/>
            <person name="Liang C."/>
            <person name="Lipzen A."/>
            <person name="Lutzoni F."/>
            <person name="Magnuson J."/>
            <person name="Mondo S."/>
            <person name="Nolan M."/>
            <person name="Ohm R."/>
            <person name="Pangilinan J."/>
            <person name="Park H.-J."/>
            <person name="Ramirez L."/>
            <person name="Alfaro M."/>
            <person name="Sun H."/>
            <person name="Tritt A."/>
            <person name="Yoshinaga Y."/>
            <person name="Zwiers L.-H."/>
            <person name="Turgeon B."/>
            <person name="Goodwin S."/>
            <person name="Spatafora J."/>
            <person name="Crous P."/>
            <person name="Grigoriev I."/>
        </authorList>
    </citation>
    <scope>NUCLEOTIDE SEQUENCE</scope>
    <source>
        <strain evidence="1">CBS 279.74</strain>
    </source>
</reference>